<dbReference type="EMBL" id="JAWDGP010007171">
    <property type="protein sequence ID" value="KAK3728858.1"/>
    <property type="molecule type" value="Genomic_DNA"/>
</dbReference>
<reference evidence="3" key="1">
    <citation type="journal article" date="2023" name="G3 (Bethesda)">
        <title>A reference genome for the long-term kleptoplast-retaining sea slug Elysia crispata morphotype clarki.</title>
        <authorList>
            <person name="Eastman K.E."/>
            <person name="Pendleton A.L."/>
            <person name="Shaikh M.A."/>
            <person name="Suttiyut T."/>
            <person name="Ogas R."/>
            <person name="Tomko P."/>
            <person name="Gavelis G."/>
            <person name="Widhalm J.R."/>
            <person name="Wisecaver J.H."/>
        </authorList>
    </citation>
    <scope>NUCLEOTIDE SEQUENCE</scope>
    <source>
        <strain evidence="3">ECLA1</strain>
    </source>
</reference>
<feature type="non-terminal residue" evidence="3">
    <location>
        <position position="1"/>
    </location>
</feature>
<feature type="coiled-coil region" evidence="1">
    <location>
        <begin position="160"/>
        <end position="194"/>
    </location>
</feature>
<evidence type="ECO:0000256" key="2">
    <source>
        <dbReference type="SAM" id="SignalP"/>
    </source>
</evidence>
<keyword evidence="4" id="KW-1185">Reference proteome</keyword>
<sequence>MFSVCLGLLGISVNHGLWTLWYETSAAHLQASKSHLGSRQSNGVAEDDEPADELPPDFQILPVYQKILEEPLPPMEIFSPFKAEEGEIGVVITKMDTRLRKNHTYRAFMEETRELLVYVLNEIKIRKTLQGQLLQREKEMMGLIEHYKRDPRVTKVLMLADHWRANNEQSEERVQSLLQEIQSITADFKLLESKMFTMQKRQEKLEAQIHKNKTCEHEKEVLEEHILSKEKAMIVMGVHVDQLTTALTDMTTETAQKEQEFKAKLDAAPDRHAARVAALTRELEVMSLEKDYKVQEARDLHEHVNGLIVENSRTSDRVKLLTTSVKQMKAQVRSMEARHRIVMTKNKVLARQLDVNNAVAKTAELEIRSFVTQNSLLQKRVQDLTTQMKAENNRYTSALRTVSLLDIENKKLKEEVTETKYANRNLQKNIDELEKFSRQNEFQAANCARLHQKENQKVKEMQRKVTVSARHIRAALHNINIMGQELDKNADMLRVLDIDLLRCQAENDKSHSTITHLYRVLDTKENLIRLQVKENDALVISKNRMVESLRSCFNSKNKLQNEVSRVHSVKTALEDAAYTQKFMLEFVQSERDGALRNRKQSDEAVVILQRKQIARIAQITRANEKCSLLRVQLDTVHRQLTVQKKEVHSLHQALKMAEGVIKGLGNSYKTLLMQRDMFGSRILQQNNEAEISRIKLETMMNVMDNGHMCYRDRCNDIKVLKKEIQNLRRKIKALEHTESLCHDLRTEVAYLSKGIVLEMNKRAAIERCKMPKPHRNRELQ</sequence>
<feature type="coiled-coil region" evidence="1">
    <location>
        <begin position="374"/>
        <end position="429"/>
    </location>
</feature>
<gene>
    <name evidence="3" type="ORF">RRG08_014275</name>
</gene>
<organism evidence="3 4">
    <name type="scientific">Elysia crispata</name>
    <name type="common">lettuce slug</name>
    <dbReference type="NCBI Taxonomy" id="231223"/>
    <lineage>
        <taxon>Eukaryota</taxon>
        <taxon>Metazoa</taxon>
        <taxon>Spiralia</taxon>
        <taxon>Lophotrochozoa</taxon>
        <taxon>Mollusca</taxon>
        <taxon>Gastropoda</taxon>
        <taxon>Heterobranchia</taxon>
        <taxon>Euthyneura</taxon>
        <taxon>Panpulmonata</taxon>
        <taxon>Sacoglossa</taxon>
        <taxon>Placobranchoidea</taxon>
        <taxon>Plakobranchidae</taxon>
        <taxon>Elysia</taxon>
    </lineage>
</organism>
<accession>A0AAE0Y1S9</accession>
<dbReference type="Proteomes" id="UP001283361">
    <property type="component" value="Unassembled WGS sequence"/>
</dbReference>
<protein>
    <submittedName>
        <fullName evidence="3">Uncharacterized protein</fullName>
    </submittedName>
</protein>
<keyword evidence="2" id="KW-0732">Signal</keyword>
<proteinExistence type="predicted"/>
<evidence type="ECO:0000313" key="3">
    <source>
        <dbReference type="EMBL" id="KAK3728858.1"/>
    </source>
</evidence>
<evidence type="ECO:0000256" key="1">
    <source>
        <dbReference type="SAM" id="Coils"/>
    </source>
</evidence>
<name>A0AAE0Y1S9_9GAST</name>
<comment type="caution">
    <text evidence="3">The sequence shown here is derived from an EMBL/GenBank/DDBJ whole genome shotgun (WGS) entry which is preliminary data.</text>
</comment>
<dbReference type="AlphaFoldDB" id="A0AAE0Y1S9"/>
<feature type="chain" id="PRO_5042020177" evidence="2">
    <location>
        <begin position="17"/>
        <end position="780"/>
    </location>
</feature>
<evidence type="ECO:0000313" key="4">
    <source>
        <dbReference type="Proteomes" id="UP001283361"/>
    </source>
</evidence>
<feature type="coiled-coil region" evidence="1">
    <location>
        <begin position="710"/>
        <end position="737"/>
    </location>
</feature>
<keyword evidence="1" id="KW-0175">Coiled coil</keyword>
<feature type="signal peptide" evidence="2">
    <location>
        <begin position="1"/>
        <end position="16"/>
    </location>
</feature>